<dbReference type="OrthoDB" id="21470at2759"/>
<dbReference type="AlphaFoldDB" id="A0A9N9DB83"/>
<evidence type="ECO:0000256" key="1">
    <source>
        <dbReference type="SAM" id="MobiDB-lite"/>
    </source>
</evidence>
<dbReference type="Pfam" id="PF01585">
    <property type="entry name" value="G-patch"/>
    <property type="match status" value="1"/>
</dbReference>
<evidence type="ECO:0000259" key="2">
    <source>
        <dbReference type="PROSITE" id="PS50174"/>
    </source>
</evidence>
<feature type="compositionally biased region" description="Basic residues" evidence="1">
    <location>
        <begin position="1"/>
        <end position="27"/>
    </location>
</feature>
<dbReference type="SUPFAM" id="SSF82708">
    <property type="entry name" value="R3H domain"/>
    <property type="match status" value="1"/>
</dbReference>
<dbReference type="Proteomes" id="UP000789739">
    <property type="component" value="Unassembled WGS sequence"/>
</dbReference>
<dbReference type="GO" id="GO:0003676">
    <property type="term" value="F:nucleic acid binding"/>
    <property type="evidence" value="ECO:0007669"/>
    <property type="project" value="InterPro"/>
</dbReference>
<evidence type="ECO:0000313" key="3">
    <source>
        <dbReference type="EMBL" id="CAG8631922.1"/>
    </source>
</evidence>
<feature type="region of interest" description="Disordered" evidence="1">
    <location>
        <begin position="203"/>
        <end position="228"/>
    </location>
</feature>
<dbReference type="InterPro" id="IPR000467">
    <property type="entry name" value="G_patch_dom"/>
</dbReference>
<feature type="compositionally biased region" description="Acidic residues" evidence="1">
    <location>
        <begin position="306"/>
        <end position="319"/>
    </location>
</feature>
<reference evidence="3" key="1">
    <citation type="submission" date="2021-06" db="EMBL/GenBank/DDBJ databases">
        <authorList>
            <person name="Kallberg Y."/>
            <person name="Tangrot J."/>
            <person name="Rosling A."/>
        </authorList>
    </citation>
    <scope>NUCLEOTIDE SEQUENCE</scope>
    <source>
        <strain evidence="3">BR232B</strain>
    </source>
</reference>
<proteinExistence type="predicted"/>
<feature type="region of interest" description="Disordered" evidence="1">
    <location>
        <begin position="1"/>
        <end position="32"/>
    </location>
</feature>
<dbReference type="InterPro" id="IPR051189">
    <property type="entry name" value="Splicing_assoc_domain"/>
</dbReference>
<dbReference type="PROSITE" id="PS50174">
    <property type="entry name" value="G_PATCH"/>
    <property type="match status" value="1"/>
</dbReference>
<accession>A0A9N9DB83</accession>
<gene>
    <name evidence="3" type="ORF">PBRASI_LOCUS9301</name>
</gene>
<keyword evidence="4" id="KW-1185">Reference proteome</keyword>
<organism evidence="3 4">
    <name type="scientific">Paraglomus brasilianum</name>
    <dbReference type="NCBI Taxonomy" id="144538"/>
    <lineage>
        <taxon>Eukaryota</taxon>
        <taxon>Fungi</taxon>
        <taxon>Fungi incertae sedis</taxon>
        <taxon>Mucoromycota</taxon>
        <taxon>Glomeromycotina</taxon>
        <taxon>Glomeromycetes</taxon>
        <taxon>Paraglomerales</taxon>
        <taxon>Paraglomeraceae</taxon>
        <taxon>Paraglomus</taxon>
    </lineage>
</organism>
<protein>
    <submittedName>
        <fullName evidence="3">9017_t:CDS:1</fullName>
    </submittedName>
</protein>
<feature type="compositionally biased region" description="Low complexity" evidence="1">
    <location>
        <begin position="212"/>
        <end position="227"/>
    </location>
</feature>
<sequence length="623" mass="70091">MSSRSAKTRRPHDVRKKKGKRKGKGKVHSGNIFEKYENLTRQVTKLEKQLAELNLERALTGGALSCNTTNNHTQIHGVFTGESNLVPRRKKKQKRNNNTVPITQTEYYKRHVDESSSLPPALYENSSCSSEGYESEVLSQAFEWVDEDALPPGLKVETPVKQKLTNAAPGPSRDWGGTLAHKPVKHEEDELYNGRSLLNVYENGDSRGRGRTQTSITQNNSNLSLNTNDEEQKKISRMTMNSRGQVGVKGKETEYKRGRRMYPEIISEDELQSDEMESLQDYFQNVSVSDPDYIRSLENKEVAEKDDSEDSNDDDSSSIDGIDFEELQAMGSESHNQIVAENAIGFRTVSSTVIEDPENEWNYYGYNTIEEIYDDGNTVFHQSSMKTNGAHSSVSPYNDTLSGRGGFKARLERANLRSANIPAMTNYENYIGASKAKQKRRAEKNAALADSVYPPINICTIERLIREFVMDPSIKTLVLQQMLNTPRRHAHIIARHYRLETDFNNREHFCSLTIYKTQLTGMPRRMESIRKYVAFAKRDLKRNRRPAKVGNTELLNKVKPPAGSIVGALAPPISATNIGHQMLSKLGWSEGQTLGRSGGIAEPVEARVKVGRKGLGTNDTRKI</sequence>
<dbReference type="EMBL" id="CAJVPI010001957">
    <property type="protein sequence ID" value="CAG8631922.1"/>
    <property type="molecule type" value="Genomic_DNA"/>
</dbReference>
<name>A0A9N9DB83_9GLOM</name>
<dbReference type="InterPro" id="IPR036867">
    <property type="entry name" value="R3H_dom_sf"/>
</dbReference>
<dbReference type="PANTHER" id="PTHR14195">
    <property type="entry name" value="G PATCH DOMAIN CONTAINING PROTEIN 2"/>
    <property type="match status" value="1"/>
</dbReference>
<comment type="caution">
    <text evidence="3">The sequence shown here is derived from an EMBL/GenBank/DDBJ whole genome shotgun (WGS) entry which is preliminary data.</text>
</comment>
<feature type="domain" description="G-patch" evidence="2">
    <location>
        <begin position="575"/>
        <end position="620"/>
    </location>
</feature>
<dbReference type="SMART" id="SM00443">
    <property type="entry name" value="G_patch"/>
    <property type="match status" value="1"/>
</dbReference>
<evidence type="ECO:0000313" key="4">
    <source>
        <dbReference type="Proteomes" id="UP000789739"/>
    </source>
</evidence>
<feature type="region of interest" description="Disordered" evidence="1">
    <location>
        <begin position="300"/>
        <end position="319"/>
    </location>
</feature>